<organism evidence="2 3">
    <name type="scientific">Aspergillus ellipticus CBS 707.79</name>
    <dbReference type="NCBI Taxonomy" id="1448320"/>
    <lineage>
        <taxon>Eukaryota</taxon>
        <taxon>Fungi</taxon>
        <taxon>Dikarya</taxon>
        <taxon>Ascomycota</taxon>
        <taxon>Pezizomycotina</taxon>
        <taxon>Eurotiomycetes</taxon>
        <taxon>Eurotiomycetidae</taxon>
        <taxon>Eurotiales</taxon>
        <taxon>Aspergillaceae</taxon>
        <taxon>Aspergillus</taxon>
        <taxon>Aspergillus subgen. Circumdati</taxon>
    </lineage>
</organism>
<accession>A0A319DV94</accession>
<evidence type="ECO:0000313" key="2">
    <source>
        <dbReference type="EMBL" id="PYH92038.1"/>
    </source>
</evidence>
<name>A0A319DV94_9EURO</name>
<protein>
    <submittedName>
        <fullName evidence="2">Uncharacterized protein</fullName>
    </submittedName>
</protein>
<dbReference type="EMBL" id="KZ825927">
    <property type="protein sequence ID" value="PYH92038.1"/>
    <property type="molecule type" value="Genomic_DNA"/>
</dbReference>
<keyword evidence="3" id="KW-1185">Reference proteome</keyword>
<dbReference type="Proteomes" id="UP000247810">
    <property type="component" value="Unassembled WGS sequence"/>
</dbReference>
<evidence type="ECO:0000256" key="1">
    <source>
        <dbReference type="SAM" id="MobiDB-lite"/>
    </source>
</evidence>
<sequence length="134" mass="15160">MNEGEGPPTHDSGKEHEKQTNSQDNKAKREAKRGLKRYAEGGEIDDRPAQRLKALLAIASELWSEDHKFEIVRKAAVTKSGIKIPRSYNKAINDPVYGTQWKEAIRRELTALISFGTWRIINRKDAEGTISSTR</sequence>
<dbReference type="AlphaFoldDB" id="A0A319DV94"/>
<feature type="region of interest" description="Disordered" evidence="1">
    <location>
        <begin position="1"/>
        <end position="43"/>
    </location>
</feature>
<gene>
    <name evidence="2" type="ORF">BO71DRAFT_34635</name>
</gene>
<dbReference type="OrthoDB" id="4501190at2759"/>
<proteinExistence type="predicted"/>
<dbReference type="VEuPathDB" id="FungiDB:BO71DRAFT_34635"/>
<reference evidence="2 3" key="1">
    <citation type="submission" date="2018-02" db="EMBL/GenBank/DDBJ databases">
        <title>The genomes of Aspergillus section Nigri reveals drivers in fungal speciation.</title>
        <authorList>
            <consortium name="DOE Joint Genome Institute"/>
            <person name="Vesth T.C."/>
            <person name="Nybo J."/>
            <person name="Theobald S."/>
            <person name="Brandl J."/>
            <person name="Frisvad J.C."/>
            <person name="Nielsen K.F."/>
            <person name="Lyhne E.K."/>
            <person name="Kogle M.E."/>
            <person name="Kuo A."/>
            <person name="Riley R."/>
            <person name="Clum A."/>
            <person name="Nolan M."/>
            <person name="Lipzen A."/>
            <person name="Salamov A."/>
            <person name="Henrissat B."/>
            <person name="Wiebenga A."/>
            <person name="De vries R.P."/>
            <person name="Grigoriev I.V."/>
            <person name="Mortensen U.H."/>
            <person name="Andersen M.R."/>
            <person name="Baker S.E."/>
        </authorList>
    </citation>
    <scope>NUCLEOTIDE SEQUENCE [LARGE SCALE GENOMIC DNA]</scope>
    <source>
        <strain evidence="2 3">CBS 707.79</strain>
    </source>
</reference>
<evidence type="ECO:0000313" key="3">
    <source>
        <dbReference type="Proteomes" id="UP000247810"/>
    </source>
</evidence>